<protein>
    <submittedName>
        <fullName evidence="8">Protein-PII uridylyltransferase</fullName>
        <ecNumber evidence="8">2.7.7.59</ecNumber>
    </submittedName>
</protein>
<dbReference type="eggNOG" id="COG2844">
    <property type="taxonomic scope" value="Bacteria"/>
</dbReference>
<accession>A0A087BR91</accession>
<evidence type="ECO:0000256" key="4">
    <source>
        <dbReference type="ARBA" id="ARBA00022842"/>
    </source>
</evidence>
<dbReference type="PANTHER" id="PTHR47320:SF1">
    <property type="entry name" value="BIFUNCTIONAL URIDYLYLTRANSFERASE_URIDYLYL-REMOVING ENZYME"/>
    <property type="match status" value="1"/>
</dbReference>
<dbReference type="InterPro" id="IPR002934">
    <property type="entry name" value="Polymerase_NTP_transf_dom"/>
</dbReference>
<proteinExistence type="predicted"/>
<dbReference type="PANTHER" id="PTHR47320">
    <property type="entry name" value="BIFUNCTIONAL URIDYLYLTRANSFERASE/URIDYLYL-REMOVING ENZYME"/>
    <property type="match status" value="1"/>
</dbReference>
<dbReference type="GO" id="GO:0008773">
    <property type="term" value="F:[protein-PII] uridylyltransferase activity"/>
    <property type="evidence" value="ECO:0007669"/>
    <property type="project" value="UniProtKB-EC"/>
</dbReference>
<keyword evidence="4" id="KW-0460">Magnesium</keyword>
<dbReference type="SUPFAM" id="SSF81301">
    <property type="entry name" value="Nucleotidyltransferase"/>
    <property type="match status" value="1"/>
</dbReference>
<evidence type="ECO:0000313" key="8">
    <source>
        <dbReference type="EMBL" id="KFI73541.1"/>
    </source>
</evidence>
<keyword evidence="2 8" id="KW-0548">Nucleotidyltransferase</keyword>
<evidence type="ECO:0000259" key="6">
    <source>
        <dbReference type="Pfam" id="PF01909"/>
    </source>
</evidence>
<evidence type="ECO:0000256" key="3">
    <source>
        <dbReference type="ARBA" id="ARBA00022801"/>
    </source>
</evidence>
<dbReference type="SUPFAM" id="SSF109604">
    <property type="entry name" value="HD-domain/PDEase-like"/>
    <property type="match status" value="1"/>
</dbReference>
<dbReference type="EC" id="2.7.7.59" evidence="8"/>
<dbReference type="CDD" id="cd05401">
    <property type="entry name" value="NT_GlnE_GlnD_like"/>
    <property type="match status" value="1"/>
</dbReference>
<dbReference type="AlphaFoldDB" id="A0A087BR91"/>
<name>A0A087BR91_9BIFI</name>
<dbReference type="Gene3D" id="3.30.460.10">
    <property type="entry name" value="Beta Polymerase, domain 2"/>
    <property type="match status" value="1"/>
</dbReference>
<dbReference type="InterPro" id="IPR010043">
    <property type="entry name" value="UTase/UR"/>
</dbReference>
<dbReference type="Gene3D" id="1.10.3210.10">
    <property type="entry name" value="Hypothetical protein af1432"/>
    <property type="match status" value="1"/>
</dbReference>
<dbReference type="Proteomes" id="UP000029014">
    <property type="component" value="Unassembled WGS sequence"/>
</dbReference>
<comment type="caution">
    <text evidence="8">The sequence shown here is derived from an EMBL/GenBank/DDBJ whole genome shotgun (WGS) entry which is preliminary data.</text>
</comment>
<keyword evidence="3" id="KW-0378">Hydrolase</keyword>
<keyword evidence="9" id="KW-1185">Reference proteome</keyword>
<dbReference type="GO" id="GO:0016787">
    <property type="term" value="F:hydrolase activity"/>
    <property type="evidence" value="ECO:0007669"/>
    <property type="project" value="UniProtKB-KW"/>
</dbReference>
<dbReference type="InterPro" id="IPR043519">
    <property type="entry name" value="NT_sf"/>
</dbReference>
<dbReference type="EMBL" id="JGZD01000006">
    <property type="protein sequence ID" value="KFI73541.1"/>
    <property type="molecule type" value="Genomic_DNA"/>
</dbReference>
<dbReference type="Pfam" id="PF08335">
    <property type="entry name" value="GlnD_UR_UTase"/>
    <property type="match status" value="1"/>
</dbReference>
<keyword evidence="1 8" id="KW-0808">Transferase</keyword>
<evidence type="ECO:0000256" key="1">
    <source>
        <dbReference type="ARBA" id="ARBA00022679"/>
    </source>
</evidence>
<keyword evidence="5" id="KW-0511">Multifunctional enzyme</keyword>
<reference evidence="8 9" key="1">
    <citation type="submission" date="2014-03" db="EMBL/GenBank/DDBJ databases">
        <title>Genomics of Bifidobacteria.</title>
        <authorList>
            <person name="Ventura M."/>
            <person name="Milani C."/>
            <person name="Lugli G.A."/>
        </authorList>
    </citation>
    <scope>NUCLEOTIDE SEQUENCE [LARGE SCALE GENOMIC DNA]</scope>
    <source>
        <strain evidence="8 9">LMG 11592</strain>
    </source>
</reference>
<dbReference type="InterPro" id="IPR013546">
    <property type="entry name" value="PII_UdlTrfase/GS_AdlTrfase"/>
</dbReference>
<dbReference type="STRING" id="1693.BMIN_0976"/>
<evidence type="ECO:0000256" key="5">
    <source>
        <dbReference type="ARBA" id="ARBA00023268"/>
    </source>
</evidence>
<gene>
    <name evidence="8" type="ORF">BMIN_0976</name>
</gene>
<dbReference type="Pfam" id="PF01909">
    <property type="entry name" value="NTP_transf_2"/>
    <property type="match status" value="1"/>
</dbReference>
<evidence type="ECO:0000256" key="2">
    <source>
        <dbReference type="ARBA" id="ARBA00022695"/>
    </source>
</evidence>
<evidence type="ECO:0000313" key="9">
    <source>
        <dbReference type="Proteomes" id="UP000029014"/>
    </source>
</evidence>
<feature type="domain" description="Polymerase nucleotidyl transferase" evidence="6">
    <location>
        <begin position="93"/>
        <end position="135"/>
    </location>
</feature>
<sequence length="655" mass="72313">MGPVSYGACVWWHDAGRDGWAPAFRDREVGYGMASAVDGLKKRIMALGRPDADGVYRDGAGKRRERCDLATAAISRLWADACDSVSFGVPQEGIALAAVGSLARGQMGPSSDLDLVVIMEPRVLKDAQISELTNKLWYPLWDCGLDLDHSVRTRQQCESVTDQDLPAAMGWLDVLPVAGDSGLVERTSSSILERWRRAARKRLPELLESASSRLEEFGRMPYLNQPNVKEARGGLRDAVLVSALAASWLADRPHGGYDDAVEKLLDVRDCIHLVAGKDTDLLLAQYQPSVARMMGLCDPTIPEPDRAVSAVEDLQTLLSRLGRRIAFALDATASHAEHTVTHERPRFAFFQMMRPQSDGHREAPRFDVIAPGVASHEHEVVLGTDAHPRSDPELPLRVATAAAEFGLPINPVTLMNLRACPIRDDAWNADARDMFVRLLASGRSLIRTWEEIDYAGIPGRWIPEWLGVRNRPSASAAHRYTIDRHMVEVTSRLGREGPDGVRYDDAHYAALLLAGILHDIGKRPGVRDHASEGARHAPVILRRMGFPQEIVDMTTMLVREHLTLSEFATGRDPADYGVARELSDRLGGDPLILDMLYDLTRADGSSLGATSGEVISKQYGWSRWRETTVRMMYTAVRDVMVGTWAQDASRPGFVP</sequence>
<evidence type="ECO:0000259" key="7">
    <source>
        <dbReference type="Pfam" id="PF08335"/>
    </source>
</evidence>
<feature type="domain" description="PII-uridylyltransferase/Glutamine-synthetase adenylyltransferase" evidence="7">
    <location>
        <begin position="245"/>
        <end position="297"/>
    </location>
</feature>
<organism evidence="8 9">
    <name type="scientific">Bifidobacterium minimum</name>
    <dbReference type="NCBI Taxonomy" id="1693"/>
    <lineage>
        <taxon>Bacteria</taxon>
        <taxon>Bacillati</taxon>
        <taxon>Actinomycetota</taxon>
        <taxon>Actinomycetes</taxon>
        <taxon>Bifidobacteriales</taxon>
        <taxon>Bifidobacteriaceae</taxon>
        <taxon>Bifidobacterium</taxon>
    </lineage>
</organism>